<protein>
    <submittedName>
        <fullName evidence="11">Uncharacterized protein</fullName>
    </submittedName>
</protein>
<evidence type="ECO:0000256" key="6">
    <source>
        <dbReference type="ARBA" id="ARBA00022792"/>
    </source>
</evidence>
<feature type="compositionally biased region" description="Low complexity" evidence="10">
    <location>
        <begin position="772"/>
        <end position="785"/>
    </location>
</feature>
<evidence type="ECO:0000256" key="8">
    <source>
        <dbReference type="ARBA" id="ARBA00023128"/>
    </source>
</evidence>
<evidence type="ECO:0000256" key="5">
    <source>
        <dbReference type="ARBA" id="ARBA00022781"/>
    </source>
</evidence>
<dbReference type="InterPro" id="IPR008689">
    <property type="entry name" value="ATP_synth_F0_dsu_mt"/>
</dbReference>
<dbReference type="EMBL" id="JACDTQ010002515">
    <property type="protein sequence ID" value="KAF5917851.1"/>
    <property type="molecule type" value="Genomic_DNA"/>
</dbReference>
<keyword evidence="9" id="KW-0472">Membrane</keyword>
<feature type="compositionally biased region" description="Basic and acidic residues" evidence="10">
    <location>
        <begin position="364"/>
        <end position="377"/>
    </location>
</feature>
<feature type="compositionally biased region" description="Pro residues" evidence="10">
    <location>
        <begin position="835"/>
        <end position="845"/>
    </location>
</feature>
<feature type="region of interest" description="Disordered" evidence="10">
    <location>
        <begin position="162"/>
        <end position="216"/>
    </location>
</feature>
<comment type="caution">
    <text evidence="11">The sequence shown here is derived from an EMBL/GenBank/DDBJ whole genome shotgun (WGS) entry which is preliminary data.</text>
</comment>
<dbReference type="GO" id="GO:0015078">
    <property type="term" value="F:proton transmembrane transporter activity"/>
    <property type="evidence" value="ECO:0007669"/>
    <property type="project" value="InterPro"/>
</dbReference>
<evidence type="ECO:0000256" key="9">
    <source>
        <dbReference type="ARBA" id="ARBA00023136"/>
    </source>
</evidence>
<keyword evidence="7" id="KW-0406">Ion transport</keyword>
<feature type="region of interest" description="Disordered" evidence="10">
    <location>
        <begin position="830"/>
        <end position="882"/>
    </location>
</feature>
<organism evidence="11 12">
    <name type="scientific">Diceros bicornis minor</name>
    <name type="common">South-central black rhinoceros</name>
    <dbReference type="NCBI Taxonomy" id="77932"/>
    <lineage>
        <taxon>Eukaryota</taxon>
        <taxon>Metazoa</taxon>
        <taxon>Chordata</taxon>
        <taxon>Craniata</taxon>
        <taxon>Vertebrata</taxon>
        <taxon>Euteleostomi</taxon>
        <taxon>Mammalia</taxon>
        <taxon>Eutheria</taxon>
        <taxon>Laurasiatheria</taxon>
        <taxon>Perissodactyla</taxon>
        <taxon>Rhinocerotidae</taxon>
        <taxon>Diceros</taxon>
    </lineage>
</organism>
<keyword evidence="3" id="KW-0813">Transport</keyword>
<feature type="compositionally biased region" description="Basic and acidic residues" evidence="10">
    <location>
        <begin position="864"/>
        <end position="875"/>
    </location>
</feature>
<keyword evidence="12" id="KW-1185">Reference proteome</keyword>
<dbReference type="PANTHER" id="PTHR12700">
    <property type="entry name" value="ATP SYNTHASE SUBUNIT D, MITOCHONDRIAL"/>
    <property type="match status" value="1"/>
</dbReference>
<keyword evidence="4" id="KW-0138">CF(0)</keyword>
<evidence type="ECO:0000256" key="7">
    <source>
        <dbReference type="ARBA" id="ARBA00023065"/>
    </source>
</evidence>
<sequence length="882" mass="98063">MLLGKEKDVKILSKAPKKAWGRAQLPRNTWFNLASLQKQASMSWGPSPIAFINPRPSFPQAGTKPCFECHLSAGFGPASAYLEEIEESWDKQEELGNRHDEEKEEEGWVWLGSWTVKSEEKGAGSANKALSEDSCSSGRRTEAPIAKGSGVLLQKEGHLEGVRSTKKAGKRKQGVHLRAARETGGNAEPFPRLEASQQDYSKRWRQPNRDVDPGQRQSELAQVTYHKYQFSIVNQEMKEKANVVEVSLADNSEYKIYASNVPMPEDKYTVQVDAEEKEDMKSCAEFSLSKARIDEYEKELEKIKNIIPFDQMTIEDLNEVFPDNQIRQEWGHHFHPLGDELGQAGAEQGRPHGHGHHQHQGQGSRHDSWGGREGREGKARRKSLATSAPPSVVPRASAPRCCARSCQTRDYHSQGALRRDPAGRRKARRLKLVAKDWATSPTIAAEKGRVENSKEGDNKGTIKVISLLRSQRFQTIDFSPEDNKLYKNSNNNNSTNGDYRWIEYNHSRQRSEADLPPSERRIHVMPFVPPAFPSDTLAQKEAPGLLLASFQRVSPVTFHPHGSLSPVFWAENQSRLTIGLYFQRALSIPFSGKKASEKPIRLDAKELKSFEGPCRRKIKSGKSINHLDIEQRGNLEPNQLFYTPECSSGTRKEGCRSPFKPAQLRKNEVGKQRMCWGGDEREKRGRARRKVVGRMEVQGRGVELRSGPAAAAQTQSPAGERSSRQRPARSPAASPPSPRDAPRPVISRRPWDAPPHNYLSATAPTAPPSPPGESGAAPARGLPAPRDTPRAPCSRVFVCFCRRPPRLHSGLPIGCRTPVDHDVSLFAYDIETSPRPAPPPPPPPRSGRLSSSDPVGAGSGLGRWVRDAEKQRDPRGLGSLLG</sequence>
<feature type="compositionally biased region" description="Low complexity" evidence="10">
    <location>
        <begin position="387"/>
        <end position="400"/>
    </location>
</feature>
<keyword evidence="6" id="KW-0999">Mitochondrion inner membrane</keyword>
<proteinExistence type="inferred from homology"/>
<comment type="similarity">
    <text evidence="2">Belongs to the ATPase d subunit family.</text>
</comment>
<dbReference type="GO" id="GO:0045259">
    <property type="term" value="C:proton-transporting ATP synthase complex"/>
    <property type="evidence" value="ECO:0007669"/>
    <property type="project" value="UniProtKB-KW"/>
</dbReference>
<feature type="compositionally biased region" description="Basic and acidic residues" evidence="10">
    <location>
        <begin position="407"/>
        <end position="423"/>
    </location>
</feature>
<evidence type="ECO:0000313" key="11">
    <source>
        <dbReference type="EMBL" id="KAF5917851.1"/>
    </source>
</evidence>
<dbReference type="Pfam" id="PF05873">
    <property type="entry name" value="Mt_ATP-synt_D"/>
    <property type="match status" value="1"/>
</dbReference>
<dbReference type="Gene3D" id="6.10.280.70">
    <property type="match status" value="1"/>
</dbReference>
<dbReference type="GO" id="GO:0015986">
    <property type="term" value="P:proton motive force-driven ATP synthesis"/>
    <property type="evidence" value="ECO:0007669"/>
    <property type="project" value="InterPro"/>
</dbReference>
<reference evidence="11 12" key="1">
    <citation type="journal article" date="2020" name="Mol. Biol. Evol.">
        <title>Interspecific Gene Flow and the Evolution of Specialization in Black and White Rhinoceros.</title>
        <authorList>
            <person name="Moodley Y."/>
            <person name="Westbury M.V."/>
            <person name="Russo I.M."/>
            <person name="Gopalakrishnan S."/>
            <person name="Rakotoarivelo A."/>
            <person name="Olsen R.A."/>
            <person name="Prost S."/>
            <person name="Tunstall T."/>
            <person name="Ryder O.A."/>
            <person name="Dalen L."/>
            <person name="Bruford M.W."/>
        </authorList>
    </citation>
    <scope>NUCLEOTIDE SEQUENCE [LARGE SCALE GENOMIC DNA]</scope>
    <source>
        <strain evidence="11">SBR-YM</strain>
        <tissue evidence="11">Skin</tissue>
    </source>
</reference>
<evidence type="ECO:0000256" key="10">
    <source>
        <dbReference type="SAM" id="MobiDB-lite"/>
    </source>
</evidence>
<evidence type="ECO:0000256" key="2">
    <source>
        <dbReference type="ARBA" id="ARBA00006842"/>
    </source>
</evidence>
<feature type="region of interest" description="Disordered" evidence="10">
    <location>
        <begin position="335"/>
        <end position="426"/>
    </location>
</feature>
<dbReference type="AlphaFoldDB" id="A0A7J7EQC4"/>
<evidence type="ECO:0000256" key="3">
    <source>
        <dbReference type="ARBA" id="ARBA00022448"/>
    </source>
</evidence>
<dbReference type="Proteomes" id="UP000551758">
    <property type="component" value="Unassembled WGS sequence"/>
</dbReference>
<dbReference type="SUPFAM" id="SSF161065">
    <property type="entry name" value="ATP synthase D chain-like"/>
    <property type="match status" value="1"/>
</dbReference>
<evidence type="ECO:0000256" key="1">
    <source>
        <dbReference type="ARBA" id="ARBA00004273"/>
    </source>
</evidence>
<feature type="region of interest" description="Disordered" evidence="10">
    <location>
        <begin position="680"/>
        <end position="788"/>
    </location>
</feature>
<accession>A0A7J7EQC4</accession>
<evidence type="ECO:0000313" key="12">
    <source>
        <dbReference type="Proteomes" id="UP000551758"/>
    </source>
</evidence>
<gene>
    <name evidence="11" type="ORF">HPG69_010004</name>
</gene>
<dbReference type="InterPro" id="IPR036228">
    <property type="entry name" value="ATP_synth_F0_dsu_sf_mt"/>
</dbReference>
<feature type="region of interest" description="Disordered" evidence="10">
    <location>
        <begin position="121"/>
        <end position="143"/>
    </location>
</feature>
<dbReference type="GO" id="GO:0005743">
    <property type="term" value="C:mitochondrial inner membrane"/>
    <property type="evidence" value="ECO:0007669"/>
    <property type="project" value="UniProtKB-SubCell"/>
</dbReference>
<evidence type="ECO:0000256" key="4">
    <source>
        <dbReference type="ARBA" id="ARBA00022547"/>
    </source>
</evidence>
<keyword evidence="5" id="KW-0375">Hydrogen ion transport</keyword>
<feature type="compositionally biased region" description="Basic residues" evidence="10">
    <location>
        <begin position="164"/>
        <end position="175"/>
    </location>
</feature>
<name>A0A7J7EQC4_DICBM</name>
<keyword evidence="8" id="KW-0496">Mitochondrion</keyword>
<comment type="subcellular location">
    <subcellularLocation>
        <location evidence="1">Mitochondrion inner membrane</location>
    </subcellularLocation>
</comment>